<evidence type="ECO:0000256" key="12">
    <source>
        <dbReference type="ARBA" id="ARBA00023136"/>
    </source>
</evidence>
<evidence type="ECO:0000256" key="3">
    <source>
        <dbReference type="ARBA" id="ARBA00022475"/>
    </source>
</evidence>
<reference evidence="20" key="1">
    <citation type="submission" date="2020-02" db="EMBL/GenBank/DDBJ databases">
        <authorList>
            <person name="Meier V. D."/>
        </authorList>
    </citation>
    <scope>NUCLEOTIDE SEQUENCE</scope>
    <source>
        <strain evidence="20">AVDCRST_MAG56</strain>
    </source>
</reference>
<keyword evidence="8 20" id="KW-0418">Kinase</keyword>
<dbReference type="InterPro" id="IPR033717">
    <property type="entry name" value="UDPK"/>
</dbReference>
<evidence type="ECO:0000256" key="9">
    <source>
        <dbReference type="ARBA" id="ARBA00022840"/>
    </source>
</evidence>
<keyword evidence="5 20" id="KW-0808">Transferase</keyword>
<evidence type="ECO:0000256" key="6">
    <source>
        <dbReference type="ARBA" id="ARBA00022692"/>
    </source>
</evidence>
<feature type="binding site" evidence="17">
    <location>
        <position position="83"/>
    </location>
    <ligand>
        <name>ATP</name>
        <dbReference type="ChEBI" id="CHEBI:30616"/>
    </ligand>
</feature>
<evidence type="ECO:0000256" key="8">
    <source>
        <dbReference type="ARBA" id="ARBA00022777"/>
    </source>
</evidence>
<evidence type="ECO:0000256" key="1">
    <source>
        <dbReference type="ARBA" id="ARBA00004651"/>
    </source>
</evidence>
<dbReference type="GO" id="GO:0008654">
    <property type="term" value="P:phospholipid biosynthetic process"/>
    <property type="evidence" value="ECO:0007669"/>
    <property type="project" value="UniProtKB-KW"/>
</dbReference>
<dbReference type="InterPro" id="IPR000829">
    <property type="entry name" value="DAGK"/>
</dbReference>
<dbReference type="CDD" id="cd14265">
    <property type="entry name" value="UDPK_IM_like"/>
    <property type="match status" value="1"/>
</dbReference>
<feature type="binding site" evidence="17">
    <location>
        <begin position="101"/>
        <end position="102"/>
    </location>
    <ligand>
        <name>ATP</name>
        <dbReference type="ChEBI" id="CHEBI:30616"/>
    </ligand>
</feature>
<evidence type="ECO:0000256" key="18">
    <source>
        <dbReference type="PIRSR" id="PIRSR600829-4"/>
    </source>
</evidence>
<evidence type="ECO:0000256" key="11">
    <source>
        <dbReference type="ARBA" id="ARBA00023098"/>
    </source>
</evidence>
<keyword evidence="18" id="KW-0460">Magnesium</keyword>
<protein>
    <submittedName>
        <fullName evidence="20">Diacylglycerol kinase</fullName>
        <ecNumber evidence="20">2.7.1.107</ecNumber>
    </submittedName>
</protein>
<keyword evidence="3" id="KW-1003">Cell membrane</keyword>
<organism evidence="20">
    <name type="scientific">uncultured Cytophagales bacterium</name>
    <dbReference type="NCBI Taxonomy" id="158755"/>
    <lineage>
        <taxon>Bacteria</taxon>
        <taxon>Pseudomonadati</taxon>
        <taxon>Bacteroidota</taxon>
        <taxon>Sphingobacteriia</taxon>
        <taxon>Sphingobacteriales</taxon>
        <taxon>environmental samples</taxon>
    </lineage>
</organism>
<evidence type="ECO:0000256" key="17">
    <source>
        <dbReference type="PIRSR" id="PIRSR600829-3"/>
    </source>
</evidence>
<feature type="binding site" evidence="17">
    <location>
        <position position="35"/>
    </location>
    <ligand>
        <name>ATP</name>
        <dbReference type="ChEBI" id="CHEBI:30616"/>
    </ligand>
</feature>
<evidence type="ECO:0000256" key="4">
    <source>
        <dbReference type="ARBA" id="ARBA00022516"/>
    </source>
</evidence>
<gene>
    <name evidence="20" type="ORF">AVDCRST_MAG56-6213</name>
</gene>
<keyword evidence="18" id="KW-0479">Metal-binding</keyword>
<dbReference type="PANTHER" id="PTHR34299:SF1">
    <property type="entry name" value="DIACYLGLYCEROL KINASE"/>
    <property type="match status" value="1"/>
</dbReference>
<feature type="binding site" evidence="17">
    <location>
        <begin position="92"/>
        <end position="94"/>
    </location>
    <ligand>
        <name>ATP</name>
        <dbReference type="ChEBI" id="CHEBI:30616"/>
    </ligand>
</feature>
<feature type="active site" description="Proton acceptor" evidence="15">
    <location>
        <position position="76"/>
    </location>
</feature>
<evidence type="ECO:0000256" key="7">
    <source>
        <dbReference type="ARBA" id="ARBA00022741"/>
    </source>
</evidence>
<dbReference type="GO" id="GO:0046872">
    <property type="term" value="F:metal ion binding"/>
    <property type="evidence" value="ECO:0007669"/>
    <property type="project" value="UniProtKB-KW"/>
</dbReference>
<keyword evidence="14" id="KW-1208">Phospholipid metabolism</keyword>
<evidence type="ECO:0000256" key="10">
    <source>
        <dbReference type="ARBA" id="ARBA00022989"/>
    </source>
</evidence>
<dbReference type="Pfam" id="PF01219">
    <property type="entry name" value="DAGK_prokar"/>
    <property type="match status" value="1"/>
</dbReference>
<dbReference type="AlphaFoldDB" id="A0A6J4KNQ2"/>
<feature type="binding site" evidence="18">
    <location>
        <position position="83"/>
    </location>
    <ligand>
        <name>a divalent metal cation</name>
        <dbReference type="ChEBI" id="CHEBI:60240"/>
    </ligand>
</feature>
<evidence type="ECO:0000256" key="16">
    <source>
        <dbReference type="PIRSR" id="PIRSR600829-2"/>
    </source>
</evidence>
<dbReference type="PANTHER" id="PTHR34299">
    <property type="entry name" value="DIACYLGLYCEROL KINASE"/>
    <property type="match status" value="1"/>
</dbReference>
<feature type="binding site" evidence="18">
    <location>
        <position position="35"/>
    </location>
    <ligand>
        <name>a divalent metal cation</name>
        <dbReference type="ChEBI" id="CHEBI:60240"/>
    </ligand>
</feature>
<proteinExistence type="inferred from homology"/>
<dbReference type="GO" id="GO:0004143">
    <property type="term" value="F:ATP-dependent diacylglycerol kinase activity"/>
    <property type="evidence" value="ECO:0007669"/>
    <property type="project" value="UniProtKB-EC"/>
</dbReference>
<keyword evidence="6 19" id="KW-0812">Transmembrane</keyword>
<feature type="transmembrane region" description="Helical" evidence="19">
    <location>
        <begin position="40"/>
        <end position="57"/>
    </location>
</feature>
<keyword evidence="13" id="KW-0594">Phospholipid biosynthesis</keyword>
<evidence type="ECO:0000256" key="19">
    <source>
        <dbReference type="SAM" id="Phobius"/>
    </source>
</evidence>
<accession>A0A6J4KNQ2</accession>
<dbReference type="EMBL" id="CADCTQ010000513">
    <property type="protein sequence ID" value="CAA9310895.1"/>
    <property type="molecule type" value="Genomic_DNA"/>
</dbReference>
<comment type="similarity">
    <text evidence="2">Belongs to the bacterial diacylglycerol kinase family.</text>
</comment>
<keyword evidence="12 19" id="KW-0472">Membrane</keyword>
<keyword evidence="7 17" id="KW-0547">Nucleotide-binding</keyword>
<evidence type="ECO:0000256" key="14">
    <source>
        <dbReference type="ARBA" id="ARBA00023264"/>
    </source>
</evidence>
<comment type="cofactor">
    <cofactor evidence="18">
        <name>Mg(2+)</name>
        <dbReference type="ChEBI" id="CHEBI:18420"/>
    </cofactor>
    <text evidence="18">Mn(2+), Zn(2+), Cd(2+) and Co(2+) support activity to lesser extents.</text>
</comment>
<dbReference type="InterPro" id="IPR036945">
    <property type="entry name" value="DAGK_sf"/>
</dbReference>
<feature type="transmembrane region" description="Helical" evidence="19">
    <location>
        <begin position="103"/>
        <end position="123"/>
    </location>
</feature>
<evidence type="ECO:0000256" key="5">
    <source>
        <dbReference type="ARBA" id="ARBA00022679"/>
    </source>
</evidence>
<dbReference type="GO" id="GO:0005886">
    <property type="term" value="C:plasma membrane"/>
    <property type="evidence" value="ECO:0007669"/>
    <property type="project" value="UniProtKB-SubCell"/>
</dbReference>
<sequence length="133" mass="14603">MWLQSILLNVTLSVTKTLRSFRYAWHGIYLVVRYENNTRVHLLASVAAVALGMLLGLSSLEWALVLMQIGLVWAAETFNTALEKLVDLVSPEYHPLAGKVKDMAAGAVLIVSLMSVVVGGIIFGSRAYAWWVG</sequence>
<dbReference type="GO" id="GO:0005524">
    <property type="term" value="F:ATP binding"/>
    <property type="evidence" value="ECO:0007669"/>
    <property type="project" value="UniProtKB-KW"/>
</dbReference>
<keyword evidence="4" id="KW-0444">Lipid biosynthesis</keyword>
<evidence type="ECO:0000256" key="15">
    <source>
        <dbReference type="PIRSR" id="PIRSR600829-1"/>
    </source>
</evidence>
<feature type="binding site" evidence="17">
    <location>
        <position position="23"/>
    </location>
    <ligand>
        <name>ATP</name>
        <dbReference type="ChEBI" id="CHEBI:30616"/>
    </ligand>
</feature>
<keyword evidence="11" id="KW-0443">Lipid metabolism</keyword>
<dbReference type="EC" id="2.7.1.107" evidence="20"/>
<name>A0A6J4KNQ2_9SPHI</name>
<evidence type="ECO:0000256" key="13">
    <source>
        <dbReference type="ARBA" id="ARBA00023209"/>
    </source>
</evidence>
<keyword evidence="10 19" id="KW-1133">Transmembrane helix</keyword>
<evidence type="ECO:0000313" key="20">
    <source>
        <dbReference type="EMBL" id="CAA9310895.1"/>
    </source>
</evidence>
<dbReference type="Gene3D" id="1.10.287.3610">
    <property type="match status" value="1"/>
</dbReference>
<comment type="subcellular location">
    <subcellularLocation>
        <location evidence="1">Cell membrane</location>
        <topology evidence="1">Multi-pass membrane protein</topology>
    </subcellularLocation>
</comment>
<evidence type="ECO:0000256" key="2">
    <source>
        <dbReference type="ARBA" id="ARBA00005967"/>
    </source>
</evidence>
<keyword evidence="9 17" id="KW-0067">ATP-binding</keyword>
<feature type="binding site" evidence="16">
    <location>
        <position position="76"/>
    </location>
    <ligand>
        <name>substrate</name>
    </ligand>
</feature>